<feature type="non-terminal residue" evidence="1">
    <location>
        <position position="1"/>
    </location>
</feature>
<evidence type="ECO:0000313" key="1">
    <source>
        <dbReference type="EMBL" id="EKB57337.1"/>
    </source>
</evidence>
<proteinExistence type="predicted"/>
<evidence type="ECO:0000313" key="2">
    <source>
        <dbReference type="Proteomes" id="UP000005147"/>
    </source>
</evidence>
<dbReference type="AlphaFoldDB" id="K1LZC1"/>
<organism evidence="1 2">
    <name type="scientific">Falseniella ignava CCUG 37419</name>
    <dbReference type="NCBI Taxonomy" id="883112"/>
    <lineage>
        <taxon>Bacteria</taxon>
        <taxon>Bacillati</taxon>
        <taxon>Bacillota</taxon>
        <taxon>Bacilli</taxon>
        <taxon>Lactobacillales</taxon>
        <taxon>Aerococcaceae</taxon>
        <taxon>Falseniella</taxon>
    </lineage>
</organism>
<dbReference type="HOGENOM" id="CLU_3177062_0_0_9"/>
<name>K1LZC1_9LACT</name>
<sequence length="46" mass="5527">TYLDLQIQDDSECKPIWIYKSKMIQTKNLFGFTNPSKFVEYHSQIQ</sequence>
<dbReference type="Proteomes" id="UP000005147">
    <property type="component" value="Unassembled WGS sequence"/>
</dbReference>
<reference evidence="1 2" key="1">
    <citation type="submission" date="2012-07" db="EMBL/GenBank/DDBJ databases">
        <title>The Genome Sequence of Facklamia ignava CCUG 37419.</title>
        <authorList>
            <consortium name="The Broad Institute Genome Sequencing Platform"/>
            <person name="Earl A."/>
            <person name="Ward D."/>
            <person name="Feldgarden M."/>
            <person name="Gevers D."/>
            <person name="Huys G."/>
            <person name="Walker B."/>
            <person name="Young S.K."/>
            <person name="Zeng Q."/>
            <person name="Gargeya S."/>
            <person name="Fitzgerald M."/>
            <person name="Haas B."/>
            <person name="Abouelleil A."/>
            <person name="Alvarado L."/>
            <person name="Arachchi H.M."/>
            <person name="Berlin A.M."/>
            <person name="Chapman S.B."/>
            <person name="Goldberg J."/>
            <person name="Griggs A."/>
            <person name="Gujja S."/>
            <person name="Hansen M."/>
            <person name="Howarth C."/>
            <person name="Imamovic A."/>
            <person name="Larimer J."/>
            <person name="McCowen C."/>
            <person name="Montmayeur A."/>
            <person name="Murphy C."/>
            <person name="Neiman D."/>
            <person name="Pearson M."/>
            <person name="Priest M."/>
            <person name="Roberts A."/>
            <person name="Saif S."/>
            <person name="Shea T."/>
            <person name="Sisk P."/>
            <person name="Sykes S."/>
            <person name="Wortman J."/>
            <person name="Nusbaum C."/>
            <person name="Birren B."/>
        </authorList>
    </citation>
    <scope>NUCLEOTIDE SEQUENCE [LARGE SCALE GENOMIC DNA]</scope>
    <source>
        <strain evidence="1 2">CCUG 37419</strain>
    </source>
</reference>
<keyword evidence="2" id="KW-1185">Reference proteome</keyword>
<comment type="caution">
    <text evidence="1">The sequence shown here is derived from an EMBL/GenBank/DDBJ whole genome shotgun (WGS) entry which is preliminary data.</text>
</comment>
<gene>
    <name evidence="1" type="ORF">HMPREF9707_00570</name>
</gene>
<protein>
    <submittedName>
        <fullName evidence="1">Uncharacterized protein</fullName>
    </submittedName>
</protein>
<dbReference type="EMBL" id="AGZE01000016">
    <property type="protein sequence ID" value="EKB57337.1"/>
    <property type="molecule type" value="Genomic_DNA"/>
</dbReference>
<accession>K1LZC1</accession>